<accession>A0AAP0LMX5</accession>
<evidence type="ECO:0000256" key="1">
    <source>
        <dbReference type="ARBA" id="ARBA00010617"/>
    </source>
</evidence>
<evidence type="ECO:0000256" key="8">
    <source>
        <dbReference type="RuleBase" id="RU000461"/>
    </source>
</evidence>
<dbReference type="GO" id="GO:0020037">
    <property type="term" value="F:heme binding"/>
    <property type="evidence" value="ECO:0007669"/>
    <property type="project" value="InterPro"/>
</dbReference>
<dbReference type="SUPFAM" id="SSF48264">
    <property type="entry name" value="Cytochrome P450"/>
    <property type="match status" value="1"/>
</dbReference>
<evidence type="ECO:0000256" key="4">
    <source>
        <dbReference type="ARBA" id="ARBA00023002"/>
    </source>
</evidence>
<dbReference type="Pfam" id="PF00067">
    <property type="entry name" value="p450"/>
    <property type="match status" value="1"/>
</dbReference>
<dbReference type="CDD" id="cd20654">
    <property type="entry name" value="CYP82"/>
    <property type="match status" value="1"/>
</dbReference>
<dbReference type="GO" id="GO:0016709">
    <property type="term" value="F:oxidoreductase activity, acting on paired donors, with incorporation or reduction of molecular oxygen, NAD(P)H as one donor, and incorporation of one atom of oxygen"/>
    <property type="evidence" value="ECO:0007669"/>
    <property type="project" value="UniProtKB-ARBA"/>
</dbReference>
<evidence type="ECO:0000256" key="5">
    <source>
        <dbReference type="ARBA" id="ARBA00023004"/>
    </source>
</evidence>
<dbReference type="EMBL" id="JBCGBO010000025">
    <property type="protein sequence ID" value="KAK9176907.1"/>
    <property type="molecule type" value="Genomic_DNA"/>
</dbReference>
<proteinExistence type="inferred from homology"/>
<keyword evidence="4 8" id="KW-0560">Oxidoreductase</keyword>
<dbReference type="PROSITE" id="PS00086">
    <property type="entry name" value="CYTOCHROME_P450"/>
    <property type="match status" value="1"/>
</dbReference>
<evidence type="ECO:0000256" key="6">
    <source>
        <dbReference type="ARBA" id="ARBA00023033"/>
    </source>
</evidence>
<sequence length="524" mass="59177">MEFSLQLQAIICFCALLAAIICLYVATNTTNRNRKRGSRPPEPEGAWPFIGHLHLLEKNQLLHQTLGKMADKYGKAFMIRLGIRQALVISSWEVAKECFTTNDKLFSSRPKFLAVKLMGYDHAMLGFAPYGPYWRNIRKLATVELLSNHQLELIKHVRDIETKIFIKELYELCVKNGGLVDVEMKERFGDLAMNIILRVIAGKRFFGRDTNADDQDSRQCQKALGNFFYLVGLLLPSDNIPFLGWLDVVNGYTGQMKKTAKELDTLFGRLVHEHRHKRLNESIKEEEKDLIDVMVSVLDDGKTSAEDADTVIKSTCLSLILGGNDTTVVTLTWALSLLLNNHHVLKKAQDELSIHAGNNRQVEESDIKNLIYLQAIVKETLRLYPALPLSAPREAMEDCIIGGFHIPAGTRLIVNLWKMHRDPSIWANPSEFIPERFLNENANLEVKGQDFEFLPFGSGRRKCPGISFALQVLHLTLARLLHAFELGTVSDTLVDMRESPGMTVPKATALEVTLTPRLPSKLYV</sequence>
<keyword evidence="9" id="KW-1133">Transmembrane helix</keyword>
<dbReference type="InterPro" id="IPR017972">
    <property type="entry name" value="Cyt_P450_CS"/>
</dbReference>
<evidence type="ECO:0000256" key="7">
    <source>
        <dbReference type="PIRSR" id="PIRSR602401-1"/>
    </source>
</evidence>
<dbReference type="InterPro" id="IPR001128">
    <property type="entry name" value="Cyt_P450"/>
</dbReference>
<dbReference type="PANTHER" id="PTHR47947">
    <property type="entry name" value="CYTOCHROME P450 82C3-RELATED"/>
    <property type="match status" value="1"/>
</dbReference>
<evidence type="ECO:0008006" key="12">
    <source>
        <dbReference type="Google" id="ProtNLM"/>
    </source>
</evidence>
<dbReference type="PRINTS" id="PR00463">
    <property type="entry name" value="EP450I"/>
</dbReference>
<reference evidence="10 11" key="1">
    <citation type="submission" date="2024-05" db="EMBL/GenBank/DDBJ databases">
        <title>Haplotype-resolved chromosome-level genome assembly of Huyou (Citrus changshanensis).</title>
        <authorList>
            <person name="Miao C."/>
            <person name="Chen W."/>
            <person name="Wu Y."/>
            <person name="Wang L."/>
            <person name="Zhao S."/>
            <person name="Grierson D."/>
            <person name="Xu C."/>
            <person name="Chen K."/>
        </authorList>
    </citation>
    <scope>NUCLEOTIDE SEQUENCE [LARGE SCALE GENOMIC DNA]</scope>
    <source>
        <strain evidence="10">01-14</strain>
        <tissue evidence="10">Leaf</tissue>
    </source>
</reference>
<dbReference type="InterPro" id="IPR002401">
    <property type="entry name" value="Cyt_P450_E_grp-I"/>
</dbReference>
<dbReference type="FunFam" id="1.10.630.10:FF:000026">
    <property type="entry name" value="Cytochrome P450 82C4"/>
    <property type="match status" value="1"/>
</dbReference>
<gene>
    <name evidence="10" type="ORF">WN944_028926</name>
</gene>
<keyword evidence="5 7" id="KW-0408">Iron</keyword>
<keyword evidence="2 7" id="KW-0349">Heme</keyword>
<feature type="binding site" description="axial binding residue" evidence="7">
    <location>
        <position position="463"/>
    </location>
    <ligand>
        <name>heme</name>
        <dbReference type="ChEBI" id="CHEBI:30413"/>
    </ligand>
    <ligandPart>
        <name>Fe</name>
        <dbReference type="ChEBI" id="CHEBI:18248"/>
    </ligandPart>
</feature>
<dbReference type="PRINTS" id="PR00385">
    <property type="entry name" value="P450"/>
</dbReference>
<evidence type="ECO:0000256" key="2">
    <source>
        <dbReference type="ARBA" id="ARBA00022617"/>
    </source>
</evidence>
<keyword evidence="3 7" id="KW-0479">Metal-binding</keyword>
<evidence type="ECO:0000256" key="9">
    <source>
        <dbReference type="SAM" id="Phobius"/>
    </source>
</evidence>
<organism evidence="10 11">
    <name type="scientific">Citrus x changshan-huyou</name>
    <dbReference type="NCBI Taxonomy" id="2935761"/>
    <lineage>
        <taxon>Eukaryota</taxon>
        <taxon>Viridiplantae</taxon>
        <taxon>Streptophyta</taxon>
        <taxon>Embryophyta</taxon>
        <taxon>Tracheophyta</taxon>
        <taxon>Spermatophyta</taxon>
        <taxon>Magnoliopsida</taxon>
        <taxon>eudicotyledons</taxon>
        <taxon>Gunneridae</taxon>
        <taxon>Pentapetalae</taxon>
        <taxon>rosids</taxon>
        <taxon>malvids</taxon>
        <taxon>Sapindales</taxon>
        <taxon>Rutaceae</taxon>
        <taxon>Aurantioideae</taxon>
        <taxon>Citrus</taxon>
    </lineage>
</organism>
<comment type="caution">
    <text evidence="10">The sequence shown here is derived from an EMBL/GenBank/DDBJ whole genome shotgun (WGS) entry which is preliminary data.</text>
</comment>
<comment type="similarity">
    <text evidence="1 8">Belongs to the cytochrome P450 family.</text>
</comment>
<feature type="transmembrane region" description="Helical" evidence="9">
    <location>
        <begin position="6"/>
        <end position="26"/>
    </location>
</feature>
<name>A0AAP0LMX5_9ROSI</name>
<evidence type="ECO:0000313" key="10">
    <source>
        <dbReference type="EMBL" id="KAK9176907.1"/>
    </source>
</evidence>
<dbReference type="AlphaFoldDB" id="A0AAP0LMX5"/>
<protein>
    <recommendedName>
        <fullName evidence="12">Cytochrome P450</fullName>
    </recommendedName>
</protein>
<dbReference type="PANTHER" id="PTHR47947:SF8">
    <property type="entry name" value="CYTOCHROME P450 82C4-LIKE"/>
    <property type="match status" value="1"/>
</dbReference>
<dbReference type="Gene3D" id="1.10.630.10">
    <property type="entry name" value="Cytochrome P450"/>
    <property type="match status" value="1"/>
</dbReference>
<keyword evidence="9" id="KW-0472">Membrane</keyword>
<evidence type="ECO:0000256" key="3">
    <source>
        <dbReference type="ARBA" id="ARBA00022723"/>
    </source>
</evidence>
<keyword evidence="11" id="KW-1185">Reference proteome</keyword>
<comment type="cofactor">
    <cofactor evidence="7">
        <name>heme</name>
        <dbReference type="ChEBI" id="CHEBI:30413"/>
    </cofactor>
</comment>
<keyword evidence="9" id="KW-0812">Transmembrane</keyword>
<dbReference type="InterPro" id="IPR050651">
    <property type="entry name" value="Plant_Cytochrome_P450_Monoox"/>
</dbReference>
<dbReference type="GO" id="GO:0046246">
    <property type="term" value="P:terpene biosynthetic process"/>
    <property type="evidence" value="ECO:0007669"/>
    <property type="project" value="TreeGrafter"/>
</dbReference>
<evidence type="ECO:0000313" key="11">
    <source>
        <dbReference type="Proteomes" id="UP001428341"/>
    </source>
</evidence>
<keyword evidence="6 8" id="KW-0503">Monooxygenase</keyword>
<dbReference type="GO" id="GO:0005506">
    <property type="term" value="F:iron ion binding"/>
    <property type="evidence" value="ECO:0007669"/>
    <property type="project" value="InterPro"/>
</dbReference>
<dbReference type="InterPro" id="IPR036396">
    <property type="entry name" value="Cyt_P450_sf"/>
</dbReference>
<dbReference type="Proteomes" id="UP001428341">
    <property type="component" value="Unassembled WGS sequence"/>
</dbReference>